<evidence type="ECO:0000313" key="4">
    <source>
        <dbReference type="Proteomes" id="UP001156870"/>
    </source>
</evidence>
<dbReference type="AlphaFoldDB" id="A0AA37WQB8"/>
<dbReference type="GO" id="GO:0016491">
    <property type="term" value="F:oxidoreductase activity"/>
    <property type="evidence" value="ECO:0007669"/>
    <property type="project" value="UniProtKB-KW"/>
</dbReference>
<dbReference type="PROSITE" id="PS00061">
    <property type="entry name" value="ADH_SHORT"/>
    <property type="match status" value="1"/>
</dbReference>
<dbReference type="EMBL" id="BSPD01000064">
    <property type="protein sequence ID" value="GLS26992.1"/>
    <property type="molecule type" value="Genomic_DNA"/>
</dbReference>
<gene>
    <name evidence="3" type="ORF">GCM10007877_27110</name>
</gene>
<dbReference type="PRINTS" id="PR00081">
    <property type="entry name" value="GDHRDH"/>
</dbReference>
<dbReference type="PANTHER" id="PTHR42901">
    <property type="entry name" value="ALCOHOL DEHYDROGENASE"/>
    <property type="match status" value="1"/>
</dbReference>
<comment type="caution">
    <text evidence="3">The sequence shown here is derived from an EMBL/GenBank/DDBJ whole genome shotgun (WGS) entry which is preliminary data.</text>
</comment>
<organism evidence="3 4">
    <name type="scientific">Marinibactrum halimedae</name>
    <dbReference type="NCBI Taxonomy" id="1444977"/>
    <lineage>
        <taxon>Bacteria</taxon>
        <taxon>Pseudomonadati</taxon>
        <taxon>Pseudomonadota</taxon>
        <taxon>Gammaproteobacteria</taxon>
        <taxon>Cellvibrionales</taxon>
        <taxon>Cellvibrionaceae</taxon>
        <taxon>Marinibactrum</taxon>
    </lineage>
</organism>
<dbReference type="InterPro" id="IPR002347">
    <property type="entry name" value="SDR_fam"/>
</dbReference>
<evidence type="ECO:0000256" key="2">
    <source>
        <dbReference type="ARBA" id="ARBA00023002"/>
    </source>
</evidence>
<dbReference type="NCBIfam" id="NF006509">
    <property type="entry name" value="PRK08945.1"/>
    <property type="match status" value="1"/>
</dbReference>
<dbReference type="InterPro" id="IPR036291">
    <property type="entry name" value="NAD(P)-bd_dom_sf"/>
</dbReference>
<protein>
    <submittedName>
        <fullName evidence="3">Short-chain dehydrogenase</fullName>
    </submittedName>
</protein>
<dbReference type="Gene3D" id="3.40.50.720">
    <property type="entry name" value="NAD(P)-binding Rossmann-like Domain"/>
    <property type="match status" value="1"/>
</dbReference>
<dbReference type="InterPro" id="IPR020904">
    <property type="entry name" value="Sc_DH/Rdtase_CS"/>
</dbReference>
<dbReference type="RefSeq" id="WP_232594403.1">
    <property type="nucleotide sequence ID" value="NZ_BSPD01000064.1"/>
</dbReference>
<keyword evidence="4" id="KW-1185">Reference proteome</keyword>
<name>A0AA37WQB8_9GAMM</name>
<accession>A0AA37WQB8</accession>
<evidence type="ECO:0000256" key="1">
    <source>
        <dbReference type="ARBA" id="ARBA00006484"/>
    </source>
</evidence>
<dbReference type="PANTHER" id="PTHR42901:SF1">
    <property type="entry name" value="ALCOHOL DEHYDROGENASE"/>
    <property type="match status" value="1"/>
</dbReference>
<reference evidence="3 4" key="1">
    <citation type="journal article" date="2014" name="Int. J. Syst. Evol. Microbiol.">
        <title>Complete genome sequence of Corynebacterium casei LMG S-19264T (=DSM 44701T), isolated from a smear-ripened cheese.</title>
        <authorList>
            <consortium name="US DOE Joint Genome Institute (JGI-PGF)"/>
            <person name="Walter F."/>
            <person name="Albersmeier A."/>
            <person name="Kalinowski J."/>
            <person name="Ruckert C."/>
        </authorList>
    </citation>
    <scope>NUCLEOTIDE SEQUENCE [LARGE SCALE GENOMIC DNA]</scope>
    <source>
        <strain evidence="3 4">NBRC 110095</strain>
    </source>
</reference>
<dbReference type="Pfam" id="PF00106">
    <property type="entry name" value="adh_short"/>
    <property type="match status" value="1"/>
</dbReference>
<proteinExistence type="inferred from homology"/>
<sequence>MTNETQLSLPEQFSPTENCLKDKIIMVTGAGDGIGRIAAKTYAAFGATVILLGRTTPKLEMVYDEIEQAGNPQPAIYPINFEGAVEKDYIDMCNTLEREFGRIDGILFNASELGQRTPIQSYDADTWSRVLQVNLTANFLMTKTLLPLLEHAPSASVIFTSSSVGHKGRGFWGAYAVSKAGVENLCEVLADEWDGVNQVRINTLNPGATRTNMRAAAYPAENPASVAPPEQHMPLYVYLMSNDSVDVNGQHFKAQ</sequence>
<evidence type="ECO:0000313" key="3">
    <source>
        <dbReference type="EMBL" id="GLS26992.1"/>
    </source>
</evidence>
<dbReference type="SUPFAM" id="SSF51735">
    <property type="entry name" value="NAD(P)-binding Rossmann-fold domains"/>
    <property type="match status" value="1"/>
</dbReference>
<dbReference type="Proteomes" id="UP001156870">
    <property type="component" value="Unassembled WGS sequence"/>
</dbReference>
<keyword evidence="2" id="KW-0560">Oxidoreductase</keyword>
<comment type="similarity">
    <text evidence="1">Belongs to the short-chain dehydrogenases/reductases (SDR) family.</text>
</comment>